<feature type="non-terminal residue" evidence="2">
    <location>
        <position position="285"/>
    </location>
</feature>
<gene>
    <name evidence="2" type="ORF">EZS28_052680</name>
</gene>
<dbReference type="Proteomes" id="UP000324800">
    <property type="component" value="Unassembled WGS sequence"/>
</dbReference>
<feature type="compositionally biased region" description="Basic and acidic residues" evidence="1">
    <location>
        <begin position="223"/>
        <end position="236"/>
    </location>
</feature>
<organism evidence="2 3">
    <name type="scientific">Streblomastix strix</name>
    <dbReference type="NCBI Taxonomy" id="222440"/>
    <lineage>
        <taxon>Eukaryota</taxon>
        <taxon>Metamonada</taxon>
        <taxon>Preaxostyla</taxon>
        <taxon>Oxymonadida</taxon>
        <taxon>Streblomastigidae</taxon>
        <taxon>Streblomastix</taxon>
    </lineage>
</organism>
<feature type="compositionally biased region" description="Low complexity" evidence="1">
    <location>
        <begin position="212"/>
        <end position="221"/>
    </location>
</feature>
<evidence type="ECO:0000256" key="1">
    <source>
        <dbReference type="SAM" id="MobiDB-lite"/>
    </source>
</evidence>
<accession>A0A5J4S080</accession>
<feature type="region of interest" description="Disordered" evidence="1">
    <location>
        <begin position="212"/>
        <end position="241"/>
    </location>
</feature>
<protein>
    <submittedName>
        <fullName evidence="2">Uncharacterized protein</fullName>
    </submittedName>
</protein>
<feature type="non-terminal residue" evidence="2">
    <location>
        <position position="1"/>
    </location>
</feature>
<dbReference type="EMBL" id="SNRW01041222">
    <property type="protein sequence ID" value="KAA6338641.1"/>
    <property type="molecule type" value="Genomic_DNA"/>
</dbReference>
<proteinExistence type="predicted"/>
<evidence type="ECO:0000313" key="3">
    <source>
        <dbReference type="Proteomes" id="UP000324800"/>
    </source>
</evidence>
<sequence>PTYGNSEQNKGGYSYIRNLFQDPNIGNNITSTRHVNGGKNNSLSGDMEIGIGSGIQTKGGYPSIQERGQRKEIARETENLSVLRLKRRGNCIRIEVGGRIKRRHYRINTSRTGQMVLSNIYNSEASLEMEENSECDCTEQGNTNDSMQDEWNSSIERFDKERRRGNKFRSKISLSPPNSISITQTIPSIRSNGESLLIQGNAGLNTALPNLLRSSTSNSSNEDTERVRHKNSELRRRSALRTQEQRKIAKINIDNNENFKSIWLDNSLGEMRNRTKSTDQLLRMD</sequence>
<comment type="caution">
    <text evidence="2">The sequence shown here is derived from an EMBL/GenBank/DDBJ whole genome shotgun (WGS) entry which is preliminary data.</text>
</comment>
<name>A0A5J4S080_9EUKA</name>
<evidence type="ECO:0000313" key="2">
    <source>
        <dbReference type="EMBL" id="KAA6338641.1"/>
    </source>
</evidence>
<reference evidence="2 3" key="1">
    <citation type="submission" date="2019-03" db="EMBL/GenBank/DDBJ databases">
        <title>Single cell metagenomics reveals metabolic interactions within the superorganism composed of flagellate Streblomastix strix and complex community of Bacteroidetes bacteria on its surface.</title>
        <authorList>
            <person name="Treitli S.C."/>
            <person name="Kolisko M."/>
            <person name="Husnik F."/>
            <person name="Keeling P."/>
            <person name="Hampl V."/>
        </authorList>
    </citation>
    <scope>NUCLEOTIDE SEQUENCE [LARGE SCALE GENOMIC DNA]</scope>
    <source>
        <strain evidence="2">ST1C</strain>
    </source>
</reference>
<dbReference type="AlphaFoldDB" id="A0A5J4S080"/>